<dbReference type="EMBL" id="FQUM01000006">
    <property type="protein sequence ID" value="SHF54150.1"/>
    <property type="molecule type" value="Genomic_DNA"/>
</dbReference>
<keyword evidence="4" id="KW-1185">Reference proteome</keyword>
<dbReference type="CDD" id="cd03822">
    <property type="entry name" value="GT4_mannosyltransferase-like"/>
    <property type="match status" value="1"/>
</dbReference>
<proteinExistence type="predicted"/>
<dbReference type="InterPro" id="IPR008928">
    <property type="entry name" value="6-hairpin_glycosidase_sf"/>
</dbReference>
<evidence type="ECO:0000259" key="2">
    <source>
        <dbReference type="Pfam" id="PF13439"/>
    </source>
</evidence>
<evidence type="ECO:0000259" key="1">
    <source>
        <dbReference type="Pfam" id="PF00534"/>
    </source>
</evidence>
<dbReference type="GO" id="GO:0005975">
    <property type="term" value="P:carbohydrate metabolic process"/>
    <property type="evidence" value="ECO:0007669"/>
    <property type="project" value="InterPro"/>
</dbReference>
<dbReference type="SUPFAM" id="SSF53756">
    <property type="entry name" value="UDP-Glycosyltransferase/glycogen phosphorylase"/>
    <property type="match status" value="1"/>
</dbReference>
<evidence type="ECO:0000313" key="4">
    <source>
        <dbReference type="Proteomes" id="UP000184164"/>
    </source>
</evidence>
<dbReference type="InterPro" id="IPR001296">
    <property type="entry name" value="Glyco_trans_1"/>
</dbReference>
<gene>
    <name evidence="3" type="ORF">SAMN05444274_106126</name>
</gene>
<dbReference type="Gene3D" id="3.40.50.2000">
    <property type="entry name" value="Glycogen Phosphorylase B"/>
    <property type="match status" value="2"/>
</dbReference>
<dbReference type="InterPro" id="IPR028098">
    <property type="entry name" value="Glyco_trans_4-like_N"/>
</dbReference>
<dbReference type="GO" id="GO:0016757">
    <property type="term" value="F:glycosyltransferase activity"/>
    <property type="evidence" value="ECO:0007669"/>
    <property type="project" value="InterPro"/>
</dbReference>
<feature type="domain" description="Glycosyltransferase subfamily 4-like N-terminal" evidence="2">
    <location>
        <begin position="99"/>
        <end position="171"/>
    </location>
</feature>
<dbReference type="Pfam" id="PF00534">
    <property type="entry name" value="Glycos_transf_1"/>
    <property type="match status" value="1"/>
</dbReference>
<dbReference type="OrthoDB" id="9765330at2"/>
<dbReference type="Pfam" id="PF13439">
    <property type="entry name" value="Glyco_transf_4"/>
    <property type="match status" value="1"/>
</dbReference>
<keyword evidence="3" id="KW-0808">Transferase</keyword>
<dbReference type="PANTHER" id="PTHR12526:SF572">
    <property type="entry name" value="BLL5144 PROTEIN"/>
    <property type="match status" value="1"/>
</dbReference>
<sequence>MKIAFIGTYPPRQCGIGTFTNNLVKAVVANTDSKKISKHAMIVAINEDGQHYNYPDEVKHVIRQNHQRDYIDAAKFINYSDAKVCVLEHEFGIFGGDDGVFILPLLHRLEVPLIVTFHTVLRTPSYTQRSIVEEIGKKAARIVVMSKRAVDFLADIYKIPREKIALIEHGVPEFEKISHKQAKQKHGLTGRKILLTFGLLSRNKGIETAINALPRVVEKHPDLLYIVLGATHPNVLKQTGDEYRDYLKRLVKKLGLEKNVHFNNEFVSETKLFEYLNASDIYLTPYLSEAQITSGTLSYAVGAGCAVVSTPYWHAQELLADDRGRLFDFKNSEQLAQILNHLLDDEDQLALLRKNAFTYGKKIRWPKIGKQYLNLANYVSDNWEKRQEDDANGQPIDISLLPAYNLEHVKRLTDDTGIVQHAKYGIPNLKEGYCVDDNSRALLMALMAYRQNKDKDALRLMPVYLSFIHYMQRENGDFRNFLSFSRQFLDEYGSEDSFGRTIWALGYLLHFAPNDSFRQIGRDIFFHSTQHFKEIKSIRGAANTIIGISYYLKEVQNDEGMVQEMNRLVGIITSNYEQNKTDDWKWFEKQMSYDNAIIPLALFSAYEITGNEKVFAIAMEAAEFLESQTMKKDYFRPIGNKGWLKKGEKPADFDQQSIDVMAMILLYNQMFLVSKKRSYIEKMFLCYLWFLGENSLRLPLFDHETQGCCDGLETNGVNRNQGAESTLAYWISHVTILSAQEKEHIYMSEQPAAASENNLKIS</sequence>
<dbReference type="SUPFAM" id="SSF48208">
    <property type="entry name" value="Six-hairpin glycosidases"/>
    <property type="match status" value="1"/>
</dbReference>
<accession>A0A1M5CHK1</accession>
<organism evidence="3 4">
    <name type="scientific">Mariniphaga anaerophila</name>
    <dbReference type="NCBI Taxonomy" id="1484053"/>
    <lineage>
        <taxon>Bacteria</taxon>
        <taxon>Pseudomonadati</taxon>
        <taxon>Bacteroidota</taxon>
        <taxon>Bacteroidia</taxon>
        <taxon>Marinilabiliales</taxon>
        <taxon>Prolixibacteraceae</taxon>
        <taxon>Mariniphaga</taxon>
    </lineage>
</organism>
<dbReference type="PANTHER" id="PTHR12526">
    <property type="entry name" value="GLYCOSYLTRANSFERASE"/>
    <property type="match status" value="1"/>
</dbReference>
<protein>
    <submittedName>
        <fullName evidence="3">Glycosyltransferase involved in cell wall bisynthesis</fullName>
    </submittedName>
</protein>
<name>A0A1M5CHK1_9BACT</name>
<reference evidence="3 4" key="1">
    <citation type="submission" date="2016-11" db="EMBL/GenBank/DDBJ databases">
        <authorList>
            <person name="Jaros S."/>
            <person name="Januszkiewicz K."/>
            <person name="Wedrychowicz H."/>
        </authorList>
    </citation>
    <scope>NUCLEOTIDE SEQUENCE [LARGE SCALE GENOMIC DNA]</scope>
    <source>
        <strain evidence="3 4">DSM 26910</strain>
    </source>
</reference>
<dbReference type="RefSeq" id="WP_073002405.1">
    <property type="nucleotide sequence ID" value="NZ_FQUM01000006.1"/>
</dbReference>
<dbReference type="Proteomes" id="UP000184164">
    <property type="component" value="Unassembled WGS sequence"/>
</dbReference>
<feature type="domain" description="Glycosyl transferase family 1" evidence="1">
    <location>
        <begin position="181"/>
        <end position="356"/>
    </location>
</feature>
<dbReference type="AlphaFoldDB" id="A0A1M5CHK1"/>
<dbReference type="STRING" id="1484053.SAMN05444274_106126"/>
<evidence type="ECO:0000313" key="3">
    <source>
        <dbReference type="EMBL" id="SHF54150.1"/>
    </source>
</evidence>